<accession>A0AAI8YHE8</accession>
<dbReference type="EMBL" id="CAUWAG010000010">
    <property type="protein sequence ID" value="CAJ2507379.1"/>
    <property type="molecule type" value="Genomic_DNA"/>
</dbReference>
<dbReference type="Proteomes" id="UP001295740">
    <property type="component" value="Unassembled WGS sequence"/>
</dbReference>
<evidence type="ECO:0000313" key="3">
    <source>
        <dbReference type="Proteomes" id="UP001295740"/>
    </source>
</evidence>
<evidence type="ECO:0000256" key="1">
    <source>
        <dbReference type="SAM" id="MobiDB-lite"/>
    </source>
</evidence>
<sequence>MSDEIDDDRSLNKPRCVKPRPPATKRGMTETGSVTIPKNITPARLEKMFPALSHLVILSEVDFAGVSLLWNRPTPSSDDKLDLASIPRLPSFKKEEDDYLDLTSIPQAEQANEGQGSYPHPYRLRFATRREAHERRIAAERGELVVQSNDWLRFWKYFVAISKTHLCDLFTWGLCSDRAETYTTIHPSPSSYHTPSGKAVSPTLDKSYRPSWVARSPTIWQCLESNVFVFGGRLAKMMI</sequence>
<proteinExistence type="predicted"/>
<feature type="region of interest" description="Disordered" evidence="1">
    <location>
        <begin position="1"/>
        <end position="35"/>
    </location>
</feature>
<name>A0AAI8YHE8_9PEZI</name>
<dbReference type="AlphaFoldDB" id="A0AAI8YHE8"/>
<gene>
    <name evidence="2" type="ORF">KHLLAP_LOCUS7847</name>
</gene>
<evidence type="ECO:0000313" key="2">
    <source>
        <dbReference type="EMBL" id="CAJ2507379.1"/>
    </source>
</evidence>
<reference evidence="2" key="1">
    <citation type="submission" date="2023-10" db="EMBL/GenBank/DDBJ databases">
        <authorList>
            <person name="Hackl T."/>
        </authorList>
    </citation>
    <scope>NUCLEOTIDE SEQUENCE</scope>
</reference>
<organism evidence="2 3">
    <name type="scientific">Anthostomella pinea</name>
    <dbReference type="NCBI Taxonomy" id="933095"/>
    <lineage>
        <taxon>Eukaryota</taxon>
        <taxon>Fungi</taxon>
        <taxon>Dikarya</taxon>
        <taxon>Ascomycota</taxon>
        <taxon>Pezizomycotina</taxon>
        <taxon>Sordariomycetes</taxon>
        <taxon>Xylariomycetidae</taxon>
        <taxon>Xylariales</taxon>
        <taxon>Xylariaceae</taxon>
        <taxon>Anthostomella</taxon>
    </lineage>
</organism>
<comment type="caution">
    <text evidence="2">The sequence shown here is derived from an EMBL/GenBank/DDBJ whole genome shotgun (WGS) entry which is preliminary data.</text>
</comment>
<keyword evidence="3" id="KW-1185">Reference proteome</keyword>
<protein>
    <submittedName>
        <fullName evidence="2">Uu.00g085650.m01.CDS01</fullName>
    </submittedName>
</protein>